<accession>A0AAN9QB07</accession>
<name>A0AAN9QB07_CANGL</name>
<organism evidence="2 3">
    <name type="scientific">Canavalia gladiata</name>
    <name type="common">Sword bean</name>
    <name type="synonym">Dolichos gladiatus</name>
    <dbReference type="NCBI Taxonomy" id="3824"/>
    <lineage>
        <taxon>Eukaryota</taxon>
        <taxon>Viridiplantae</taxon>
        <taxon>Streptophyta</taxon>
        <taxon>Embryophyta</taxon>
        <taxon>Tracheophyta</taxon>
        <taxon>Spermatophyta</taxon>
        <taxon>Magnoliopsida</taxon>
        <taxon>eudicotyledons</taxon>
        <taxon>Gunneridae</taxon>
        <taxon>Pentapetalae</taxon>
        <taxon>rosids</taxon>
        <taxon>fabids</taxon>
        <taxon>Fabales</taxon>
        <taxon>Fabaceae</taxon>
        <taxon>Papilionoideae</taxon>
        <taxon>50 kb inversion clade</taxon>
        <taxon>NPAAA clade</taxon>
        <taxon>indigoferoid/millettioid clade</taxon>
        <taxon>Phaseoleae</taxon>
        <taxon>Canavalia</taxon>
    </lineage>
</organism>
<keyword evidence="1" id="KW-0812">Transmembrane</keyword>
<comment type="caution">
    <text evidence="2">The sequence shown here is derived from an EMBL/GenBank/DDBJ whole genome shotgun (WGS) entry which is preliminary data.</text>
</comment>
<protein>
    <submittedName>
        <fullName evidence="2">Uncharacterized protein</fullName>
    </submittedName>
</protein>
<sequence length="80" mass="9223">MVGAASKQRDTNVKIHRLNDRLWMGMRFRIRFISLVCVSGSASASTVLVLDPFFYDSDHTTHLMDKKVLLSSLLWFTDKF</sequence>
<dbReference type="EMBL" id="JAYMYQ010000005">
    <property type="protein sequence ID" value="KAK7331325.1"/>
    <property type="molecule type" value="Genomic_DNA"/>
</dbReference>
<reference evidence="2 3" key="1">
    <citation type="submission" date="2024-01" db="EMBL/GenBank/DDBJ databases">
        <title>The genomes of 5 underutilized Papilionoideae crops provide insights into root nodulation and disease resistanc.</title>
        <authorList>
            <person name="Jiang F."/>
        </authorList>
    </citation>
    <scope>NUCLEOTIDE SEQUENCE [LARGE SCALE GENOMIC DNA]</scope>
    <source>
        <strain evidence="2">LVBAO_FW01</strain>
        <tissue evidence="2">Leaves</tissue>
    </source>
</reference>
<feature type="transmembrane region" description="Helical" evidence="1">
    <location>
        <begin position="32"/>
        <end position="55"/>
    </location>
</feature>
<evidence type="ECO:0000313" key="2">
    <source>
        <dbReference type="EMBL" id="KAK7331325.1"/>
    </source>
</evidence>
<evidence type="ECO:0000256" key="1">
    <source>
        <dbReference type="SAM" id="Phobius"/>
    </source>
</evidence>
<keyword evidence="3" id="KW-1185">Reference proteome</keyword>
<keyword evidence="1" id="KW-1133">Transmembrane helix</keyword>
<gene>
    <name evidence="2" type="ORF">VNO77_25547</name>
</gene>
<dbReference type="Proteomes" id="UP001367508">
    <property type="component" value="Unassembled WGS sequence"/>
</dbReference>
<dbReference type="AlphaFoldDB" id="A0AAN9QB07"/>
<proteinExistence type="predicted"/>
<keyword evidence="1" id="KW-0472">Membrane</keyword>
<evidence type="ECO:0000313" key="3">
    <source>
        <dbReference type="Proteomes" id="UP001367508"/>
    </source>
</evidence>